<dbReference type="RefSeq" id="WP_311558152.1">
    <property type="nucleotide sequence ID" value="NZ_JAVREJ010000014.1"/>
</dbReference>
<keyword evidence="2" id="KW-1185">Reference proteome</keyword>
<protein>
    <recommendedName>
        <fullName evidence="3">Bacteriocin biosynthesis cyclodehydratase domain-containing protein</fullName>
    </recommendedName>
</protein>
<evidence type="ECO:0000313" key="2">
    <source>
        <dbReference type="Proteomes" id="UP001183202"/>
    </source>
</evidence>
<evidence type="ECO:0000313" key="1">
    <source>
        <dbReference type="EMBL" id="MDT0351724.1"/>
    </source>
</evidence>
<comment type="caution">
    <text evidence="1">The sequence shown here is derived from an EMBL/GenBank/DDBJ whole genome shotgun (WGS) entry which is preliminary data.</text>
</comment>
<proteinExistence type="predicted"/>
<dbReference type="InterPro" id="IPR035985">
    <property type="entry name" value="Ubiquitin-activating_enz"/>
</dbReference>
<sequence>MTWSPSALPRRLRLPPHRSLLLRGPSARLLGLDPRTALVVDDLPPPLARMLDELAAPVERVGLVARAEQRGADRDAAEELLGRLVGSGVLVDADRPDRVARQRAAAAVTVVGGGRLAAGIAAGLGLAGIGSVWVEAGPDGPVQECDLGTGLLDGDRGRPRAEAIADVVRRVAPGTSVGPPPARAVPDLCVLADAVVPDPSLLAALHRDRIAHLPVRLRDGTGVVGPLVLPGRSACLTCIELHRCGRDPGWPAVTAQLVGQPGRGDAATAAATAALGVAQVLAALDAAAGGATPAPSVLGATLEIDIASGGLLRRGWPAHPDCGCGAPPFAQTCGPRAERGTIMR</sequence>
<dbReference type="EMBL" id="JAVREJ010000014">
    <property type="protein sequence ID" value="MDT0351724.1"/>
    <property type="molecule type" value="Genomic_DNA"/>
</dbReference>
<dbReference type="Gene3D" id="3.40.50.720">
    <property type="entry name" value="NAD(P)-binding Rossmann-like Domain"/>
    <property type="match status" value="1"/>
</dbReference>
<evidence type="ECO:0008006" key="3">
    <source>
        <dbReference type="Google" id="ProtNLM"/>
    </source>
</evidence>
<gene>
    <name evidence="1" type="ORF">RM445_19560</name>
</gene>
<dbReference type="Proteomes" id="UP001183202">
    <property type="component" value="Unassembled WGS sequence"/>
</dbReference>
<reference evidence="2" key="1">
    <citation type="submission" date="2023-07" db="EMBL/GenBank/DDBJ databases">
        <title>30 novel species of actinomycetes from the DSMZ collection.</title>
        <authorList>
            <person name="Nouioui I."/>
        </authorList>
    </citation>
    <scope>NUCLEOTIDE SEQUENCE [LARGE SCALE GENOMIC DNA]</scope>
    <source>
        <strain evidence="2">DSM 45834</strain>
    </source>
</reference>
<organism evidence="1 2">
    <name type="scientific">Pseudonocardia charpentierae</name>
    <dbReference type="NCBI Taxonomy" id="3075545"/>
    <lineage>
        <taxon>Bacteria</taxon>
        <taxon>Bacillati</taxon>
        <taxon>Actinomycetota</taxon>
        <taxon>Actinomycetes</taxon>
        <taxon>Pseudonocardiales</taxon>
        <taxon>Pseudonocardiaceae</taxon>
        <taxon>Pseudonocardia</taxon>
    </lineage>
</organism>
<name>A0ABU2NCZ9_9PSEU</name>
<accession>A0ABU2NCZ9</accession>
<dbReference type="SUPFAM" id="SSF69572">
    <property type="entry name" value="Activating enzymes of the ubiquitin-like proteins"/>
    <property type="match status" value="1"/>
</dbReference>